<reference evidence="2" key="1">
    <citation type="submission" date="2021-02" db="EMBL/GenBank/DDBJ databases">
        <authorList>
            <person name="Nowell W R."/>
        </authorList>
    </citation>
    <scope>NUCLEOTIDE SEQUENCE</scope>
</reference>
<comment type="caution">
    <text evidence="2">The sequence shown here is derived from an EMBL/GenBank/DDBJ whole genome shotgun (WGS) entry which is preliminary data.</text>
</comment>
<dbReference type="Proteomes" id="UP000681722">
    <property type="component" value="Unassembled WGS sequence"/>
</dbReference>
<dbReference type="InterPro" id="IPR050951">
    <property type="entry name" value="Retrovirus_Pol_polyprotein"/>
</dbReference>
<dbReference type="PANTHER" id="PTHR37984">
    <property type="entry name" value="PROTEIN CBG26694"/>
    <property type="match status" value="1"/>
</dbReference>
<dbReference type="EMBL" id="CAJNOK010011939">
    <property type="protein sequence ID" value="CAF1152048.1"/>
    <property type="molecule type" value="Genomic_DNA"/>
</dbReference>
<name>A0A814VSS9_9BILA</name>
<dbReference type="GO" id="GO:0003676">
    <property type="term" value="F:nucleic acid binding"/>
    <property type="evidence" value="ECO:0007669"/>
    <property type="project" value="InterPro"/>
</dbReference>
<dbReference type="EMBL" id="CAJOBA010031626">
    <property type="protein sequence ID" value="CAF3960264.1"/>
    <property type="molecule type" value="Genomic_DNA"/>
</dbReference>
<dbReference type="EMBL" id="CAJNOQ010008363">
    <property type="protein sequence ID" value="CAF1195172.1"/>
    <property type="molecule type" value="Genomic_DNA"/>
</dbReference>
<protein>
    <recommendedName>
        <fullName evidence="6">Integrase catalytic domain-containing protein</fullName>
    </recommendedName>
</protein>
<dbReference type="PANTHER" id="PTHR37984:SF5">
    <property type="entry name" value="PROTEIN NYNRIN-LIKE"/>
    <property type="match status" value="1"/>
</dbReference>
<organism evidence="2 5">
    <name type="scientific">Didymodactylos carnosus</name>
    <dbReference type="NCBI Taxonomy" id="1234261"/>
    <lineage>
        <taxon>Eukaryota</taxon>
        <taxon>Metazoa</taxon>
        <taxon>Spiralia</taxon>
        <taxon>Gnathifera</taxon>
        <taxon>Rotifera</taxon>
        <taxon>Eurotatoria</taxon>
        <taxon>Bdelloidea</taxon>
        <taxon>Philodinida</taxon>
        <taxon>Philodinidae</taxon>
        <taxon>Didymodactylos</taxon>
    </lineage>
</organism>
<dbReference type="EMBL" id="CAJOBC010008363">
    <property type="protein sequence ID" value="CAF3959593.1"/>
    <property type="molecule type" value="Genomic_DNA"/>
</dbReference>
<dbReference type="InterPro" id="IPR036397">
    <property type="entry name" value="RNaseH_sf"/>
</dbReference>
<evidence type="ECO:0000313" key="2">
    <source>
        <dbReference type="EMBL" id="CAF1195172.1"/>
    </source>
</evidence>
<proteinExistence type="predicted"/>
<dbReference type="OrthoDB" id="5865975at2759"/>
<gene>
    <name evidence="2" type="ORF">GPM918_LOCUS23421</name>
    <name evidence="1" type="ORF">OVA965_LOCUS21654</name>
    <name evidence="3" type="ORF">SRO942_LOCUS23419</name>
    <name evidence="4" type="ORF">TMI583_LOCUS22361</name>
</gene>
<evidence type="ECO:0000313" key="4">
    <source>
        <dbReference type="EMBL" id="CAF3960264.1"/>
    </source>
</evidence>
<dbReference type="InterPro" id="IPR012337">
    <property type="entry name" value="RNaseH-like_sf"/>
</dbReference>
<dbReference type="Proteomes" id="UP000663829">
    <property type="component" value="Unassembled WGS sequence"/>
</dbReference>
<dbReference type="AlphaFoldDB" id="A0A814VSS9"/>
<dbReference type="Gene3D" id="3.30.420.10">
    <property type="entry name" value="Ribonuclease H-like superfamily/Ribonuclease H"/>
    <property type="match status" value="1"/>
</dbReference>
<evidence type="ECO:0008006" key="6">
    <source>
        <dbReference type="Google" id="ProtNLM"/>
    </source>
</evidence>
<accession>A0A814VSS9</accession>
<keyword evidence="5" id="KW-1185">Reference proteome</keyword>
<evidence type="ECO:0000313" key="3">
    <source>
        <dbReference type="EMBL" id="CAF3959593.1"/>
    </source>
</evidence>
<evidence type="ECO:0000313" key="5">
    <source>
        <dbReference type="Proteomes" id="UP000663829"/>
    </source>
</evidence>
<dbReference type="Proteomes" id="UP000682733">
    <property type="component" value="Unassembled WGS sequence"/>
</dbReference>
<sequence length="133" mass="15485">MTNGQTERFNATFSLALAELWDEEANNWNDFVPTCVYAYNTGEPTPTSPSPFQLMFGRRSRLTIETKQPKITQTEPLLQIYSEIKKMFSETYKSKYHNQLTKKRYDQNKSNPKYSIDQLMVIVTDVSKQDSNP</sequence>
<dbReference type="Proteomes" id="UP000677228">
    <property type="component" value="Unassembled WGS sequence"/>
</dbReference>
<evidence type="ECO:0000313" key="1">
    <source>
        <dbReference type="EMBL" id="CAF1152048.1"/>
    </source>
</evidence>
<dbReference type="SUPFAM" id="SSF53098">
    <property type="entry name" value="Ribonuclease H-like"/>
    <property type="match status" value="1"/>
</dbReference>